<organism evidence="1 2">
    <name type="scientific">Caerostris extrusa</name>
    <name type="common">Bark spider</name>
    <name type="synonym">Caerostris bankana</name>
    <dbReference type="NCBI Taxonomy" id="172846"/>
    <lineage>
        <taxon>Eukaryota</taxon>
        <taxon>Metazoa</taxon>
        <taxon>Ecdysozoa</taxon>
        <taxon>Arthropoda</taxon>
        <taxon>Chelicerata</taxon>
        <taxon>Arachnida</taxon>
        <taxon>Araneae</taxon>
        <taxon>Araneomorphae</taxon>
        <taxon>Entelegynae</taxon>
        <taxon>Araneoidea</taxon>
        <taxon>Araneidae</taxon>
        <taxon>Caerostris</taxon>
    </lineage>
</organism>
<proteinExistence type="predicted"/>
<reference evidence="1 2" key="1">
    <citation type="submission" date="2021-06" db="EMBL/GenBank/DDBJ databases">
        <title>Caerostris extrusa draft genome.</title>
        <authorList>
            <person name="Kono N."/>
            <person name="Arakawa K."/>
        </authorList>
    </citation>
    <scope>NUCLEOTIDE SEQUENCE [LARGE SCALE GENOMIC DNA]</scope>
</reference>
<name>A0AAV4R837_CAEEX</name>
<dbReference type="Proteomes" id="UP001054945">
    <property type="component" value="Unassembled WGS sequence"/>
</dbReference>
<dbReference type="AlphaFoldDB" id="A0AAV4R837"/>
<sequence length="173" mass="19475">MRNLSFHVFLNFSSEFLKSQRGAVLAGHPFLFVRNRCVTCPLPLQKRRHSLVRVRFVQLPPEKTVLEVWKKTMIVAVGISDRNSAHRPSTLICWESLRDLPPLEEAPFPRSSTFCSNCLQRKQFLNFGFLKSLGGTVPSILICSKSSRDLPPEEAPFPRSSAFCPIASGENSS</sequence>
<accession>A0AAV4R837</accession>
<dbReference type="EMBL" id="BPLR01007522">
    <property type="protein sequence ID" value="GIY17542.1"/>
    <property type="molecule type" value="Genomic_DNA"/>
</dbReference>
<evidence type="ECO:0000313" key="2">
    <source>
        <dbReference type="Proteomes" id="UP001054945"/>
    </source>
</evidence>
<evidence type="ECO:0000313" key="1">
    <source>
        <dbReference type="EMBL" id="GIY17542.1"/>
    </source>
</evidence>
<gene>
    <name evidence="1" type="ORF">CEXT_200881</name>
</gene>
<protein>
    <submittedName>
        <fullName evidence="1">Uncharacterized protein</fullName>
    </submittedName>
</protein>
<comment type="caution">
    <text evidence="1">The sequence shown here is derived from an EMBL/GenBank/DDBJ whole genome shotgun (WGS) entry which is preliminary data.</text>
</comment>
<keyword evidence="2" id="KW-1185">Reference proteome</keyword>